<keyword evidence="2" id="KW-1185">Reference proteome</keyword>
<dbReference type="AlphaFoldDB" id="A0A5B7JRL7"/>
<comment type="caution">
    <text evidence="1">The sequence shown here is derived from an EMBL/GenBank/DDBJ whole genome shotgun (WGS) entry which is preliminary data.</text>
</comment>
<protein>
    <submittedName>
        <fullName evidence="1">Uncharacterized protein</fullName>
    </submittedName>
</protein>
<dbReference type="Proteomes" id="UP000324222">
    <property type="component" value="Unassembled WGS sequence"/>
</dbReference>
<accession>A0A5B7JRL7</accession>
<name>A0A5B7JRL7_PORTR</name>
<evidence type="ECO:0000313" key="2">
    <source>
        <dbReference type="Proteomes" id="UP000324222"/>
    </source>
</evidence>
<evidence type="ECO:0000313" key="1">
    <source>
        <dbReference type="EMBL" id="MPC97489.1"/>
    </source>
</evidence>
<dbReference type="EMBL" id="VSRR010110242">
    <property type="protein sequence ID" value="MPC97489.1"/>
    <property type="molecule type" value="Genomic_DNA"/>
</dbReference>
<reference evidence="1 2" key="1">
    <citation type="submission" date="2019-05" db="EMBL/GenBank/DDBJ databases">
        <title>Another draft genome of Portunus trituberculatus and its Hox gene families provides insights of decapod evolution.</title>
        <authorList>
            <person name="Jeong J.-H."/>
            <person name="Song I."/>
            <person name="Kim S."/>
            <person name="Choi T."/>
            <person name="Kim D."/>
            <person name="Ryu S."/>
            <person name="Kim W."/>
        </authorList>
    </citation>
    <scope>NUCLEOTIDE SEQUENCE [LARGE SCALE GENOMIC DNA]</scope>
    <source>
        <tissue evidence="1">Muscle</tissue>
    </source>
</reference>
<proteinExistence type="predicted"/>
<sequence>MMRVKNHQMPPTMRVEHAFTSGRSCGRSRGCVDVMRTWRESGKMILICAHQQHNINPFSTMTRFHIYSAYCLYHAVSLSCSHSSPPDLIVIITFSIRSHSSPFVR</sequence>
<gene>
    <name evidence="1" type="ORF">E2C01_092807</name>
</gene>
<organism evidence="1 2">
    <name type="scientific">Portunus trituberculatus</name>
    <name type="common">Swimming crab</name>
    <name type="synonym">Neptunus trituberculatus</name>
    <dbReference type="NCBI Taxonomy" id="210409"/>
    <lineage>
        <taxon>Eukaryota</taxon>
        <taxon>Metazoa</taxon>
        <taxon>Ecdysozoa</taxon>
        <taxon>Arthropoda</taxon>
        <taxon>Crustacea</taxon>
        <taxon>Multicrustacea</taxon>
        <taxon>Malacostraca</taxon>
        <taxon>Eumalacostraca</taxon>
        <taxon>Eucarida</taxon>
        <taxon>Decapoda</taxon>
        <taxon>Pleocyemata</taxon>
        <taxon>Brachyura</taxon>
        <taxon>Eubrachyura</taxon>
        <taxon>Portunoidea</taxon>
        <taxon>Portunidae</taxon>
        <taxon>Portuninae</taxon>
        <taxon>Portunus</taxon>
    </lineage>
</organism>